<gene>
    <name evidence="1" type="ORF">TCIL3000_0_31350</name>
</gene>
<name>F9W4Y7_TRYCI</name>
<proteinExistence type="predicted"/>
<accession>F9W4Y7</accession>
<sequence>MPNEATRRTPAVRAATQTRRDYMQPGQQIICTNAGNNETHFQCISQHPNTPAPCRGQKPQCGQQPLHAFGLHYVPRVPGCAWCRAVVVTPACGNTRGNCTSAFYFIPSSGSTALRQSPHCLAAYRNGWRCDTSHHTHVAATPHYSSSLQWLKCSTVAFPGNINGSLTPPHILSTLFALLDTALHHPPRMNCAQ</sequence>
<comment type="caution">
    <text evidence="1">The sequence shown here is derived from an EMBL/GenBank/DDBJ whole genome shotgun (WGS) entry which is preliminary data.</text>
</comment>
<reference evidence="2" key="1">
    <citation type="submission" date="2011-07" db="EMBL/GenBank/DDBJ databases">
        <title>Divergent evolution of antigenic variation in African trypanosomes.</title>
        <authorList>
            <person name="Jackson A.P."/>
            <person name="Berry A."/>
            <person name="Allison H.C."/>
            <person name="Burton P."/>
            <person name="Anderson J."/>
            <person name="Aslett M."/>
            <person name="Brown R."/>
            <person name="Corton N."/>
            <person name="Harris D."/>
            <person name="Hauser H."/>
            <person name="Gamble J."/>
            <person name="Gilderthorp R."/>
            <person name="McQuillan J."/>
            <person name="Quail M.A."/>
            <person name="Sanders M."/>
            <person name="Van Tonder A."/>
            <person name="Ginger M.L."/>
            <person name="Donelson J.E."/>
            <person name="Field M.C."/>
            <person name="Barry J.D."/>
            <person name="Berriman M."/>
            <person name="Hertz-Fowler C."/>
        </authorList>
    </citation>
    <scope>NUCLEOTIDE SEQUENCE [LARGE SCALE GENOMIC DNA]</scope>
    <source>
        <strain evidence="2">IL3000</strain>
    </source>
</reference>
<organism evidence="1 2">
    <name type="scientific">Trypanosoma congolense (strain IL3000)</name>
    <dbReference type="NCBI Taxonomy" id="1068625"/>
    <lineage>
        <taxon>Eukaryota</taxon>
        <taxon>Discoba</taxon>
        <taxon>Euglenozoa</taxon>
        <taxon>Kinetoplastea</taxon>
        <taxon>Metakinetoplastina</taxon>
        <taxon>Trypanosomatida</taxon>
        <taxon>Trypanosomatidae</taxon>
        <taxon>Trypanosoma</taxon>
        <taxon>Nannomonas</taxon>
    </lineage>
</organism>
<evidence type="ECO:0000313" key="1">
    <source>
        <dbReference type="EMBL" id="CCD12234.1"/>
    </source>
</evidence>
<evidence type="ECO:0000313" key="2">
    <source>
        <dbReference type="Proteomes" id="UP000000702"/>
    </source>
</evidence>
<keyword evidence="2" id="KW-1185">Reference proteome</keyword>
<reference evidence="1 2" key="2">
    <citation type="journal article" date="2012" name="Proc. Natl. Acad. Sci. U.S.A.">
        <title>Antigenic diversity is generated by distinct evolutionary mechanisms in African trypanosome species.</title>
        <authorList>
            <person name="Jackson A.P."/>
            <person name="Berry A."/>
            <person name="Aslett M."/>
            <person name="Allison H.C."/>
            <person name="Burton P."/>
            <person name="Vavrova-Anderson J."/>
            <person name="Brown R."/>
            <person name="Browne H."/>
            <person name="Corton N."/>
            <person name="Hauser H."/>
            <person name="Gamble J."/>
            <person name="Gilderthorp R."/>
            <person name="Marcello L."/>
            <person name="McQuillan J."/>
            <person name="Otto T.D."/>
            <person name="Quail M.A."/>
            <person name="Sanders M.J."/>
            <person name="van Tonder A."/>
            <person name="Ginger M.L."/>
            <person name="Field M.C."/>
            <person name="Barry J.D."/>
            <person name="Hertz-Fowler C."/>
            <person name="Berriman M."/>
        </authorList>
    </citation>
    <scope>NUCLEOTIDE SEQUENCE [LARGE SCALE GENOMIC DNA]</scope>
    <source>
        <strain evidence="1 2">IL3000</strain>
    </source>
</reference>
<protein>
    <submittedName>
        <fullName evidence="1">WGS project CAEQ00000000 data, annotated contig 1252</fullName>
    </submittedName>
</protein>
<dbReference type="VEuPathDB" id="TriTrypDB:TcIL3000_0_31350"/>
<dbReference type="AlphaFoldDB" id="F9W4Y7"/>
<dbReference type="EMBL" id="CAEQ01000632">
    <property type="protein sequence ID" value="CCD12234.1"/>
    <property type="molecule type" value="Genomic_DNA"/>
</dbReference>
<dbReference type="Proteomes" id="UP000000702">
    <property type="component" value="Unassembled WGS sequence"/>
</dbReference>